<reference evidence="1" key="1">
    <citation type="submission" date="2015-04" db="UniProtKB">
        <authorList>
            <consortium name="EnsemblPlants"/>
        </authorList>
    </citation>
    <scope>IDENTIFICATION</scope>
</reference>
<reference evidence="1" key="2">
    <citation type="submission" date="2018-05" db="EMBL/GenBank/DDBJ databases">
        <title>OpunRS2 (Oryza punctata Reference Sequence Version 2).</title>
        <authorList>
            <person name="Zhang J."/>
            <person name="Kudrna D."/>
            <person name="Lee S."/>
            <person name="Talag J."/>
            <person name="Welchert J."/>
            <person name="Wing R.A."/>
        </authorList>
    </citation>
    <scope>NUCLEOTIDE SEQUENCE [LARGE SCALE GENOMIC DNA]</scope>
</reference>
<accession>A0A0E0JHW4</accession>
<dbReference type="Gramene" id="OPUNC01G13420.1">
    <property type="protein sequence ID" value="OPUNC01G13420.1"/>
    <property type="gene ID" value="OPUNC01G13420"/>
</dbReference>
<evidence type="ECO:0000313" key="2">
    <source>
        <dbReference type="Proteomes" id="UP000026962"/>
    </source>
</evidence>
<organism evidence="1">
    <name type="scientific">Oryza punctata</name>
    <name type="common">Red rice</name>
    <dbReference type="NCBI Taxonomy" id="4537"/>
    <lineage>
        <taxon>Eukaryota</taxon>
        <taxon>Viridiplantae</taxon>
        <taxon>Streptophyta</taxon>
        <taxon>Embryophyta</taxon>
        <taxon>Tracheophyta</taxon>
        <taxon>Spermatophyta</taxon>
        <taxon>Magnoliopsida</taxon>
        <taxon>Liliopsida</taxon>
        <taxon>Poales</taxon>
        <taxon>Poaceae</taxon>
        <taxon>BOP clade</taxon>
        <taxon>Oryzoideae</taxon>
        <taxon>Oryzeae</taxon>
        <taxon>Oryzinae</taxon>
        <taxon>Oryza</taxon>
    </lineage>
</organism>
<protein>
    <submittedName>
        <fullName evidence="1">Uncharacterized protein</fullName>
    </submittedName>
</protein>
<keyword evidence="2" id="KW-1185">Reference proteome</keyword>
<name>A0A0E0JHW4_ORYPU</name>
<proteinExistence type="predicted"/>
<sequence>MNLWCNGECIGLIFLRQQQPGRMWLSSPRFFHHSTHEDMGLKGEALVFKVGSSGPCNALMVGMEEYRFATEVMKIQWLRFVATGYREGCCRIVDVTTLSSCGEADSTQASTPN</sequence>
<dbReference type="HOGENOM" id="CLU_2137537_0_0_1"/>
<dbReference type="AlphaFoldDB" id="A0A0E0JHW4"/>
<dbReference type="Proteomes" id="UP000026962">
    <property type="component" value="Chromosome 1"/>
</dbReference>
<evidence type="ECO:0000313" key="1">
    <source>
        <dbReference type="EnsemblPlants" id="OPUNC01G13420.1"/>
    </source>
</evidence>
<dbReference type="EnsemblPlants" id="OPUNC01G13420.1">
    <property type="protein sequence ID" value="OPUNC01G13420.1"/>
    <property type="gene ID" value="OPUNC01G13420"/>
</dbReference>